<dbReference type="PANTHER" id="PTHR11102:SF160">
    <property type="entry name" value="ERAD-ASSOCIATED E3 UBIQUITIN-PROTEIN LIGASE COMPONENT HRD3"/>
    <property type="match status" value="1"/>
</dbReference>
<dbReference type="SUPFAM" id="SSF81901">
    <property type="entry name" value="HCP-like"/>
    <property type="match status" value="1"/>
</dbReference>
<evidence type="ECO:0000313" key="3">
    <source>
        <dbReference type="Proteomes" id="UP000764045"/>
    </source>
</evidence>
<evidence type="ECO:0000256" key="1">
    <source>
        <dbReference type="SAM" id="SignalP"/>
    </source>
</evidence>
<accession>A0A938WNG5</accession>
<dbReference type="PANTHER" id="PTHR11102">
    <property type="entry name" value="SEL-1-LIKE PROTEIN"/>
    <property type="match status" value="1"/>
</dbReference>
<dbReference type="Pfam" id="PF08238">
    <property type="entry name" value="Sel1"/>
    <property type="match status" value="4"/>
</dbReference>
<keyword evidence="1" id="KW-0732">Signal</keyword>
<dbReference type="EMBL" id="JACJJL010000012">
    <property type="protein sequence ID" value="MBM6661775.1"/>
    <property type="molecule type" value="Genomic_DNA"/>
</dbReference>
<reference evidence="2 3" key="1">
    <citation type="journal article" date="2021" name="Sci. Rep.">
        <title>The distribution of antibiotic resistance genes in chicken gut microbiota commensals.</title>
        <authorList>
            <person name="Juricova H."/>
            <person name="Matiasovicova J."/>
            <person name="Kubasova T."/>
            <person name="Cejkova D."/>
            <person name="Rychlik I."/>
        </authorList>
    </citation>
    <scope>NUCLEOTIDE SEQUENCE [LARGE SCALE GENOMIC DNA]</scope>
    <source>
        <strain evidence="2 3">An819</strain>
    </source>
</reference>
<dbReference type="InterPro" id="IPR011990">
    <property type="entry name" value="TPR-like_helical_dom_sf"/>
</dbReference>
<dbReference type="RefSeq" id="WP_205109545.1">
    <property type="nucleotide sequence ID" value="NZ_JACJJL010000012.1"/>
</dbReference>
<dbReference type="InterPro" id="IPR050767">
    <property type="entry name" value="Sel1_AlgK"/>
</dbReference>
<feature type="signal peptide" evidence="1">
    <location>
        <begin position="1"/>
        <end position="22"/>
    </location>
</feature>
<dbReference type="AlphaFoldDB" id="A0A938WNG5"/>
<name>A0A938WNG5_9BACT</name>
<feature type="chain" id="PRO_5037358383" evidence="1">
    <location>
        <begin position="23"/>
        <end position="578"/>
    </location>
</feature>
<comment type="caution">
    <text evidence="2">The sequence shown here is derived from an EMBL/GenBank/DDBJ whole genome shotgun (WGS) entry which is preliminary data.</text>
</comment>
<proteinExistence type="predicted"/>
<dbReference type="Proteomes" id="UP000764045">
    <property type="component" value="Unassembled WGS sequence"/>
</dbReference>
<dbReference type="SMART" id="SM00671">
    <property type="entry name" value="SEL1"/>
    <property type="match status" value="4"/>
</dbReference>
<organism evidence="2 3">
    <name type="scientific">Marseilla massiliensis</name>
    <dbReference type="NCBI Taxonomy" id="1841864"/>
    <lineage>
        <taxon>Bacteria</taxon>
        <taxon>Pseudomonadati</taxon>
        <taxon>Bacteroidota</taxon>
        <taxon>Bacteroidia</taxon>
        <taxon>Bacteroidales</taxon>
        <taxon>Prevotellaceae</taxon>
        <taxon>Marseilla</taxon>
    </lineage>
</organism>
<evidence type="ECO:0000313" key="2">
    <source>
        <dbReference type="EMBL" id="MBM6661775.1"/>
    </source>
</evidence>
<gene>
    <name evidence="2" type="ORF">H6B30_08460</name>
</gene>
<keyword evidence="3" id="KW-1185">Reference proteome</keyword>
<dbReference type="Gene3D" id="1.25.40.10">
    <property type="entry name" value="Tetratricopeptide repeat domain"/>
    <property type="match status" value="1"/>
</dbReference>
<protein>
    <submittedName>
        <fullName evidence="2">Sel1 repeat family protein</fullName>
    </submittedName>
</protein>
<sequence length="578" mass="64104">MKKLLSLFYLTVSLLMSVQAKGIVGKWYCTNAYLDSLGLAYYYGDLDGYCKFDNDGMFTVRISGEMVSRRSSEASAVGALKAPKWMRYKSKYQTLLIKVKGTYRFDGSTITTVVDTADVHVYINTGLEYPEDPDAGASRAEFYWKNTERNLFDKAERHAAIQAQMIRREKMGLWTWNNLPVTLGNGVMQVGDLMRFTRKKERGFGMGEGSEVAGPHRYSTKEVYASSRSALKILDDIGSSEKDRAWAVKILEKTVEKDSSAYWMFHLGVAYVFDNSVKRDTAKAVMLLRKAGQTGYGKAYKVLGDMYKDGKGGVCQDVSKAYYYYSLGADVHDKNCMYYKGYMLTKGIGCRQSYSDAVLAFLPAANWPDAESLYMLGVFLRNGYGVAKDSLLAVNSLQRAARMHCPEASEELMRPHEETYMHDVYANAPGYSYIPDSLPDVRPSAVAVDLPAGDYRGFIATYDWSGKYILDERPFAMTLNGVTGGGLSGTLTVGDESAKFCGTLSGGRLVFTEGGLTMPDRYVRGGKQYYYFGDMALEACGGKVRGRLSLKSRSRKEPGNPMYFELVGNASGASAGTE</sequence>
<dbReference type="InterPro" id="IPR006597">
    <property type="entry name" value="Sel1-like"/>
</dbReference>